<organism evidence="2 3">
    <name type="scientific">Castilleja foliolosa</name>
    <dbReference type="NCBI Taxonomy" id="1961234"/>
    <lineage>
        <taxon>Eukaryota</taxon>
        <taxon>Viridiplantae</taxon>
        <taxon>Streptophyta</taxon>
        <taxon>Embryophyta</taxon>
        <taxon>Tracheophyta</taxon>
        <taxon>Spermatophyta</taxon>
        <taxon>Magnoliopsida</taxon>
        <taxon>eudicotyledons</taxon>
        <taxon>Gunneridae</taxon>
        <taxon>Pentapetalae</taxon>
        <taxon>asterids</taxon>
        <taxon>lamiids</taxon>
        <taxon>Lamiales</taxon>
        <taxon>Orobanchaceae</taxon>
        <taxon>Pedicularideae</taxon>
        <taxon>Castillejinae</taxon>
        <taxon>Castilleja</taxon>
    </lineage>
</organism>
<gene>
    <name evidence="2" type="ORF">CASFOL_034295</name>
</gene>
<comment type="caution">
    <text evidence="2">The sequence shown here is derived from an EMBL/GenBank/DDBJ whole genome shotgun (WGS) entry which is preliminary data.</text>
</comment>
<protein>
    <recommendedName>
        <fullName evidence="4">Protein-serine/threonine phosphatase</fullName>
    </recommendedName>
</protein>
<accession>A0ABD3BWZ6</accession>
<keyword evidence="3" id="KW-1185">Reference proteome</keyword>
<proteinExistence type="predicted"/>
<evidence type="ECO:0000256" key="1">
    <source>
        <dbReference type="SAM" id="MobiDB-lite"/>
    </source>
</evidence>
<dbReference type="AlphaFoldDB" id="A0ABD3BWZ6"/>
<name>A0ABD3BWZ6_9LAMI</name>
<evidence type="ECO:0008006" key="4">
    <source>
        <dbReference type="Google" id="ProtNLM"/>
    </source>
</evidence>
<dbReference type="EMBL" id="JAVIJP010000062">
    <property type="protein sequence ID" value="KAL3621809.1"/>
    <property type="molecule type" value="Genomic_DNA"/>
</dbReference>
<dbReference type="PROSITE" id="PS01032">
    <property type="entry name" value="PPM_1"/>
    <property type="match status" value="1"/>
</dbReference>
<evidence type="ECO:0000313" key="3">
    <source>
        <dbReference type="Proteomes" id="UP001632038"/>
    </source>
</evidence>
<sequence>MLDDFMLSLNTEIGDGSSEEKKMMVMHEECSEGNFDSIKKLKDTNVPSVSYNRQLIYSSFFGVYDGHGANYAKLEGIHEQYARLETIVEQMRMSQQGQSTPTDEQHPTRSSSTDDES</sequence>
<dbReference type="Proteomes" id="UP001632038">
    <property type="component" value="Unassembled WGS sequence"/>
</dbReference>
<evidence type="ECO:0000313" key="2">
    <source>
        <dbReference type="EMBL" id="KAL3621809.1"/>
    </source>
</evidence>
<dbReference type="InterPro" id="IPR000222">
    <property type="entry name" value="PP2C_BS"/>
</dbReference>
<feature type="region of interest" description="Disordered" evidence="1">
    <location>
        <begin position="89"/>
        <end position="117"/>
    </location>
</feature>
<feature type="compositionally biased region" description="Polar residues" evidence="1">
    <location>
        <begin position="92"/>
        <end position="102"/>
    </location>
</feature>
<reference evidence="3" key="1">
    <citation type="journal article" date="2024" name="IScience">
        <title>Strigolactones Initiate the Formation of Haustorium-like Structures in Castilleja.</title>
        <authorList>
            <person name="Buerger M."/>
            <person name="Peterson D."/>
            <person name="Chory J."/>
        </authorList>
    </citation>
    <scope>NUCLEOTIDE SEQUENCE [LARGE SCALE GENOMIC DNA]</scope>
</reference>